<dbReference type="Pfam" id="PF00709">
    <property type="entry name" value="Adenylsucc_synt"/>
    <property type="match status" value="1"/>
</dbReference>
<comment type="cofactor">
    <cofactor evidence="8">
        <name>Mg(2+)</name>
        <dbReference type="ChEBI" id="CHEBI:18420"/>
    </cofactor>
    <text evidence="8">Binds 1 Mg(2+) ion per subunit.</text>
</comment>
<dbReference type="GO" id="GO:0046040">
    <property type="term" value="P:IMP metabolic process"/>
    <property type="evidence" value="ECO:0007669"/>
    <property type="project" value="TreeGrafter"/>
</dbReference>
<dbReference type="InterPro" id="IPR018220">
    <property type="entry name" value="Adenylosuccin_syn_GTP-bd"/>
</dbReference>
<dbReference type="Gene3D" id="1.10.300.10">
    <property type="entry name" value="Adenylosuccinate Synthetase, subunit A, domain 2"/>
    <property type="match status" value="1"/>
</dbReference>
<evidence type="ECO:0000256" key="9">
    <source>
        <dbReference type="RuleBase" id="RU000520"/>
    </source>
</evidence>
<feature type="binding site" description="in other chain" evidence="8">
    <location>
        <begin position="14"/>
        <end position="17"/>
    </location>
    <ligand>
        <name>IMP</name>
        <dbReference type="ChEBI" id="CHEBI:58053"/>
        <note>ligand shared between dimeric partners</note>
    </ligand>
</feature>
<keyword evidence="4 8" id="KW-0547">Nucleotide-binding</keyword>
<protein>
    <recommendedName>
        <fullName evidence="8 9">Adenylosuccinate synthetase</fullName>
        <shortName evidence="8">AMPSase</shortName>
        <shortName evidence="8">AdSS</shortName>
        <ecNumber evidence="8 9">6.3.4.4</ecNumber>
    </recommendedName>
    <alternativeName>
        <fullName evidence="8">IMP--aspartate ligase</fullName>
    </alternativeName>
</protein>
<comment type="subunit">
    <text evidence="1 8">Homodimer.</text>
</comment>
<dbReference type="InterPro" id="IPR027417">
    <property type="entry name" value="P-loop_NTPase"/>
</dbReference>
<dbReference type="GO" id="GO:0044208">
    <property type="term" value="P:'de novo' AMP biosynthetic process"/>
    <property type="evidence" value="ECO:0007669"/>
    <property type="project" value="UniProtKB-UniRule"/>
</dbReference>
<dbReference type="NCBIfam" id="NF002223">
    <property type="entry name" value="PRK01117.1"/>
    <property type="match status" value="1"/>
</dbReference>
<dbReference type="PANTHER" id="PTHR11846:SF0">
    <property type="entry name" value="ADENYLOSUCCINATE SYNTHETASE"/>
    <property type="match status" value="1"/>
</dbReference>
<evidence type="ECO:0000256" key="8">
    <source>
        <dbReference type="HAMAP-Rule" id="MF_00011"/>
    </source>
</evidence>
<dbReference type="GO" id="GO:0000287">
    <property type="term" value="F:magnesium ion binding"/>
    <property type="evidence" value="ECO:0007669"/>
    <property type="project" value="UniProtKB-UniRule"/>
</dbReference>
<feature type="binding site" description="in other chain" evidence="8">
    <location>
        <begin position="39"/>
        <end position="42"/>
    </location>
    <ligand>
        <name>IMP</name>
        <dbReference type="ChEBI" id="CHEBI:58053"/>
        <note>ligand shared between dimeric partners</note>
    </ligand>
</feature>
<name>A0A0G1VSP5_9BACT</name>
<feature type="binding site" evidence="8">
    <location>
        <begin position="41"/>
        <end position="43"/>
    </location>
    <ligand>
        <name>GTP</name>
        <dbReference type="ChEBI" id="CHEBI:37565"/>
    </ligand>
</feature>
<feature type="binding site" evidence="8">
    <location>
        <position position="41"/>
    </location>
    <ligand>
        <name>Mg(2+)</name>
        <dbReference type="ChEBI" id="CHEBI:18420"/>
    </ligand>
</feature>
<keyword evidence="6 8" id="KW-0460">Magnesium</keyword>
<comment type="caution">
    <text evidence="8">Lacks conserved residue(s) required for the propagation of feature annotation.</text>
</comment>
<dbReference type="InterPro" id="IPR001114">
    <property type="entry name" value="Adenylosuccinate_synthetase"/>
</dbReference>
<feature type="binding site" description="in other chain" evidence="8">
    <location>
        <position position="300"/>
    </location>
    <ligand>
        <name>IMP</name>
        <dbReference type="ChEBI" id="CHEBI:58053"/>
        <note>ligand shared between dimeric partners</note>
    </ligand>
</feature>
<sequence>MKQSLIVVGLQWGDEGKGKIIDAIAPSFDYVVRWNGGNNAGHTVVVDGKRFALSLVPSGVLQKKKLLIAQGVVINPTILLGEIQMLEEAGYRLDLTIDSRCHIVMPYHSAMDAANEAWKGKNATGSLHLGIGYCYEDRNNRAGIRLEFLVRPDELKEKLEHIVPLKKAIIEKVYGVKTDFTVQSILDEYILYGKKLHNYIGDVSSLVSKQMDTHAFLFEQAHGTMLDPVFGTYPFTVAPPTIASAVFPSVGIAARPLDVIGVVKAYTTRVGNGPFPTELFDKTGETIRKAGREFGTVSKRPRRCGWLDLPVLRYAVRINGVTRLAITKLDVLSGIKKLKVCIGYRYGSKMLREFPSEISILANTTPIYEILEGWNEDITQASTRSDLPKKTQRYLACIEKNLHIPIRLVSVGAERNALIR</sequence>
<evidence type="ECO:0000313" key="11">
    <source>
        <dbReference type="Proteomes" id="UP000034212"/>
    </source>
</evidence>
<keyword evidence="5 8" id="KW-0658">Purine biosynthesis</keyword>
<dbReference type="InterPro" id="IPR042111">
    <property type="entry name" value="Adenylosuccinate_synth_dom3"/>
</dbReference>
<evidence type="ECO:0000256" key="7">
    <source>
        <dbReference type="ARBA" id="ARBA00023134"/>
    </source>
</evidence>
<dbReference type="FunFam" id="1.10.300.10:FF:000001">
    <property type="entry name" value="Adenylosuccinate synthetase"/>
    <property type="match status" value="1"/>
</dbReference>
<comment type="subcellular location">
    <subcellularLocation>
        <location evidence="8">Cytoplasm</location>
    </subcellularLocation>
</comment>
<comment type="catalytic activity">
    <reaction evidence="8 9">
        <text>IMP + L-aspartate + GTP = N(6)-(1,2-dicarboxyethyl)-AMP + GDP + phosphate + 2 H(+)</text>
        <dbReference type="Rhea" id="RHEA:15753"/>
        <dbReference type="ChEBI" id="CHEBI:15378"/>
        <dbReference type="ChEBI" id="CHEBI:29991"/>
        <dbReference type="ChEBI" id="CHEBI:37565"/>
        <dbReference type="ChEBI" id="CHEBI:43474"/>
        <dbReference type="ChEBI" id="CHEBI:57567"/>
        <dbReference type="ChEBI" id="CHEBI:58053"/>
        <dbReference type="ChEBI" id="CHEBI:58189"/>
        <dbReference type="EC" id="6.3.4.4"/>
    </reaction>
</comment>
<comment type="pathway">
    <text evidence="8 9">Purine metabolism; AMP biosynthesis via de novo pathway; AMP from IMP: step 1/2.</text>
</comment>
<dbReference type="InterPro" id="IPR042109">
    <property type="entry name" value="Adenylosuccinate_synth_dom1"/>
</dbReference>
<evidence type="ECO:0000256" key="2">
    <source>
        <dbReference type="ARBA" id="ARBA00022598"/>
    </source>
</evidence>
<accession>A0A0G1VSP5</accession>
<dbReference type="GO" id="GO:0005525">
    <property type="term" value="F:GTP binding"/>
    <property type="evidence" value="ECO:0007669"/>
    <property type="project" value="UniProtKB-UniRule"/>
</dbReference>
<dbReference type="PROSITE" id="PS01266">
    <property type="entry name" value="ADENYLOSUCCIN_SYN_1"/>
    <property type="match status" value="1"/>
</dbReference>
<keyword evidence="3 8" id="KW-0479">Metal-binding</keyword>
<comment type="caution">
    <text evidence="10">The sequence shown here is derived from an EMBL/GenBank/DDBJ whole genome shotgun (WGS) entry which is preliminary data.</text>
</comment>
<feature type="binding site" evidence="8">
    <location>
        <begin position="328"/>
        <end position="330"/>
    </location>
    <ligand>
        <name>GTP</name>
        <dbReference type="ChEBI" id="CHEBI:37565"/>
    </ligand>
</feature>
<dbReference type="EC" id="6.3.4.4" evidence="8 9"/>
<feature type="binding site" evidence="8">
    <location>
        <begin position="296"/>
        <end position="302"/>
    </location>
    <ligand>
        <name>substrate</name>
    </ligand>
</feature>
<dbReference type="Gene3D" id="3.90.170.10">
    <property type="entry name" value="Adenylosuccinate Synthetase, subunit A, domain 3"/>
    <property type="match status" value="1"/>
</dbReference>
<keyword evidence="2 8" id="KW-0436">Ligase</keyword>
<dbReference type="SMART" id="SM00788">
    <property type="entry name" value="Adenylsucc_synt"/>
    <property type="match status" value="1"/>
</dbReference>
<evidence type="ECO:0000256" key="3">
    <source>
        <dbReference type="ARBA" id="ARBA00022723"/>
    </source>
</evidence>
<comment type="function">
    <text evidence="8">Plays an important role in the de novo pathway of purine nucleotide biosynthesis. Catalyzes the first committed step in the biosynthesis of AMP from IMP.</text>
</comment>
<dbReference type="GO" id="GO:0004019">
    <property type="term" value="F:adenylosuccinate synthase activity"/>
    <property type="evidence" value="ECO:0007669"/>
    <property type="project" value="UniProtKB-UniRule"/>
</dbReference>
<feature type="active site" description="Proton donor" evidence="8">
    <location>
        <position position="42"/>
    </location>
</feature>
<dbReference type="EMBL" id="LCOQ01000001">
    <property type="protein sequence ID" value="KKU81163.1"/>
    <property type="molecule type" value="Genomic_DNA"/>
</dbReference>
<evidence type="ECO:0000256" key="4">
    <source>
        <dbReference type="ARBA" id="ARBA00022741"/>
    </source>
</evidence>
<dbReference type="AlphaFoldDB" id="A0A0G1VSP5"/>
<dbReference type="HAMAP" id="MF_00011">
    <property type="entry name" value="Adenylosucc_synth"/>
    <property type="match status" value="1"/>
</dbReference>
<feature type="binding site" evidence="8">
    <location>
        <position position="141"/>
    </location>
    <ligand>
        <name>IMP</name>
        <dbReference type="ChEBI" id="CHEBI:58053"/>
        <note>ligand shared between dimeric partners</note>
    </ligand>
</feature>
<gene>
    <name evidence="8" type="primary">purA</name>
    <name evidence="10" type="ORF">UY08_C0001G0008</name>
</gene>
<dbReference type="UniPathway" id="UPA00075">
    <property type="reaction ID" value="UER00335"/>
</dbReference>
<dbReference type="Gene3D" id="3.40.440.10">
    <property type="entry name" value="Adenylosuccinate Synthetase, subunit A, domain 1"/>
    <property type="match status" value="1"/>
</dbReference>
<dbReference type="PANTHER" id="PTHR11846">
    <property type="entry name" value="ADENYLOSUCCINATE SYNTHETASE"/>
    <property type="match status" value="1"/>
</dbReference>
<organism evidence="10 11">
    <name type="scientific">Candidatus Gottesmanbacteria bacterium GW2011_GWA1_47_8</name>
    <dbReference type="NCBI Taxonomy" id="1618438"/>
    <lineage>
        <taxon>Bacteria</taxon>
        <taxon>Candidatus Gottesmaniibacteriota</taxon>
    </lineage>
</organism>
<evidence type="ECO:0000256" key="6">
    <source>
        <dbReference type="ARBA" id="ARBA00022842"/>
    </source>
</evidence>
<dbReference type="Proteomes" id="UP000034212">
    <property type="component" value="Unassembled WGS sequence"/>
</dbReference>
<dbReference type="CDD" id="cd03108">
    <property type="entry name" value="AdSS"/>
    <property type="match status" value="1"/>
</dbReference>
<keyword evidence="8" id="KW-0963">Cytoplasm</keyword>
<feature type="binding site" evidence="8">
    <location>
        <begin position="13"/>
        <end position="19"/>
    </location>
    <ligand>
        <name>GTP</name>
        <dbReference type="ChEBI" id="CHEBI:37565"/>
    </ligand>
</feature>
<dbReference type="InterPro" id="IPR042110">
    <property type="entry name" value="Adenylosuccinate_synth_dom2"/>
</dbReference>
<feature type="binding site" evidence="8">
    <location>
        <position position="14"/>
    </location>
    <ligand>
        <name>Mg(2+)</name>
        <dbReference type="ChEBI" id="CHEBI:18420"/>
    </ligand>
</feature>
<feature type="active site" description="Proton acceptor" evidence="8">
    <location>
        <position position="14"/>
    </location>
</feature>
<proteinExistence type="inferred from homology"/>
<feature type="binding site" evidence="8">
    <location>
        <position position="302"/>
    </location>
    <ligand>
        <name>GTP</name>
        <dbReference type="ChEBI" id="CHEBI:37565"/>
    </ligand>
</feature>
<dbReference type="NCBIfam" id="TIGR00184">
    <property type="entry name" value="purA"/>
    <property type="match status" value="1"/>
</dbReference>
<evidence type="ECO:0000313" key="10">
    <source>
        <dbReference type="EMBL" id="KKU81163.1"/>
    </source>
</evidence>
<dbReference type="SUPFAM" id="SSF52540">
    <property type="entry name" value="P-loop containing nucleoside triphosphate hydrolases"/>
    <property type="match status" value="1"/>
</dbReference>
<dbReference type="GO" id="GO:0005737">
    <property type="term" value="C:cytoplasm"/>
    <property type="evidence" value="ECO:0007669"/>
    <property type="project" value="UniProtKB-SubCell"/>
</dbReference>
<dbReference type="PATRIC" id="fig|1618438.3.peg.9"/>
<keyword evidence="7 8" id="KW-0342">GTP-binding</keyword>
<evidence type="ECO:0000256" key="5">
    <source>
        <dbReference type="ARBA" id="ARBA00022755"/>
    </source>
</evidence>
<dbReference type="FunFam" id="3.90.170.10:FF:000001">
    <property type="entry name" value="Adenylosuccinate synthetase"/>
    <property type="match status" value="1"/>
</dbReference>
<reference evidence="10 11" key="1">
    <citation type="journal article" date="2015" name="Nature">
        <title>rRNA introns, odd ribosomes, and small enigmatic genomes across a large radiation of phyla.</title>
        <authorList>
            <person name="Brown C.T."/>
            <person name="Hug L.A."/>
            <person name="Thomas B.C."/>
            <person name="Sharon I."/>
            <person name="Castelle C.J."/>
            <person name="Singh A."/>
            <person name="Wilkins M.J."/>
            <person name="Williams K.H."/>
            <person name="Banfield J.F."/>
        </authorList>
    </citation>
    <scope>NUCLEOTIDE SEQUENCE [LARGE SCALE GENOMIC DNA]</scope>
</reference>
<evidence type="ECO:0000256" key="1">
    <source>
        <dbReference type="ARBA" id="ARBA00011738"/>
    </source>
</evidence>
<comment type="similarity">
    <text evidence="8 9">Belongs to the adenylosuccinate synthetase family.</text>
</comment>
<feature type="binding site" evidence="8">
    <location>
        <begin position="410"/>
        <end position="412"/>
    </location>
    <ligand>
        <name>GTP</name>
        <dbReference type="ChEBI" id="CHEBI:37565"/>
    </ligand>
</feature>